<protein>
    <submittedName>
        <fullName evidence="10">DNA-binding response regulator, OmpR family, contains REC and winged-helix (WHTH) domain</fullName>
    </submittedName>
</protein>
<dbReference type="OrthoDB" id="25887at2"/>
<dbReference type="Proteomes" id="UP000243333">
    <property type="component" value="Unassembled WGS sequence"/>
</dbReference>
<dbReference type="PANTHER" id="PTHR48111">
    <property type="entry name" value="REGULATOR OF RPOS"/>
    <property type="match status" value="1"/>
</dbReference>
<organism evidence="10 11">
    <name type="scientific">Sporolituus thermophilus DSM 23256</name>
    <dbReference type="NCBI Taxonomy" id="1123285"/>
    <lineage>
        <taxon>Bacteria</taxon>
        <taxon>Bacillati</taxon>
        <taxon>Bacillota</taxon>
        <taxon>Negativicutes</taxon>
        <taxon>Selenomonadales</taxon>
        <taxon>Sporomusaceae</taxon>
        <taxon>Sporolituus</taxon>
    </lineage>
</organism>
<dbReference type="Gene3D" id="6.10.250.690">
    <property type="match status" value="1"/>
</dbReference>
<dbReference type="Pfam" id="PF00072">
    <property type="entry name" value="Response_reg"/>
    <property type="match status" value="1"/>
</dbReference>
<gene>
    <name evidence="10" type="ORF">SAMN05660235_00569</name>
</gene>
<dbReference type="GO" id="GO:0006355">
    <property type="term" value="P:regulation of DNA-templated transcription"/>
    <property type="evidence" value="ECO:0007669"/>
    <property type="project" value="InterPro"/>
</dbReference>
<dbReference type="EMBL" id="FNBU01000003">
    <property type="protein sequence ID" value="SDF14504.1"/>
    <property type="molecule type" value="Genomic_DNA"/>
</dbReference>
<evidence type="ECO:0000259" key="8">
    <source>
        <dbReference type="PROSITE" id="PS50110"/>
    </source>
</evidence>
<keyword evidence="1 6" id="KW-0597">Phosphoprotein</keyword>
<keyword evidence="4 7" id="KW-0238">DNA-binding</keyword>
<name>A0A1G7IPM9_9FIRM</name>
<dbReference type="SMART" id="SM00862">
    <property type="entry name" value="Trans_reg_C"/>
    <property type="match status" value="1"/>
</dbReference>
<dbReference type="FunFam" id="1.10.10.10:FF:000018">
    <property type="entry name" value="DNA-binding response regulator ResD"/>
    <property type="match status" value="1"/>
</dbReference>
<dbReference type="InterPro" id="IPR011006">
    <property type="entry name" value="CheY-like_superfamily"/>
</dbReference>
<dbReference type="Pfam" id="PF00486">
    <property type="entry name" value="Trans_reg_C"/>
    <property type="match status" value="1"/>
</dbReference>
<proteinExistence type="predicted"/>
<dbReference type="InterPro" id="IPR001789">
    <property type="entry name" value="Sig_transdc_resp-reg_receiver"/>
</dbReference>
<dbReference type="GO" id="GO:0000156">
    <property type="term" value="F:phosphorelay response regulator activity"/>
    <property type="evidence" value="ECO:0007669"/>
    <property type="project" value="TreeGrafter"/>
</dbReference>
<evidence type="ECO:0000259" key="9">
    <source>
        <dbReference type="PROSITE" id="PS51755"/>
    </source>
</evidence>
<keyword evidence="3" id="KW-0805">Transcription regulation</keyword>
<evidence type="ECO:0000313" key="11">
    <source>
        <dbReference type="Proteomes" id="UP000243333"/>
    </source>
</evidence>
<dbReference type="GO" id="GO:0000976">
    <property type="term" value="F:transcription cis-regulatory region binding"/>
    <property type="evidence" value="ECO:0007669"/>
    <property type="project" value="TreeGrafter"/>
</dbReference>
<dbReference type="InterPro" id="IPR036388">
    <property type="entry name" value="WH-like_DNA-bd_sf"/>
</dbReference>
<dbReference type="RefSeq" id="WP_093687922.1">
    <property type="nucleotide sequence ID" value="NZ_FNBU01000003.1"/>
</dbReference>
<reference evidence="11" key="1">
    <citation type="submission" date="2016-10" db="EMBL/GenBank/DDBJ databases">
        <authorList>
            <person name="Varghese N."/>
            <person name="Submissions S."/>
        </authorList>
    </citation>
    <scope>NUCLEOTIDE SEQUENCE [LARGE SCALE GENOMIC DNA]</scope>
    <source>
        <strain evidence="11">DSM 23256</strain>
    </source>
</reference>
<keyword evidence="11" id="KW-1185">Reference proteome</keyword>
<evidence type="ECO:0000256" key="3">
    <source>
        <dbReference type="ARBA" id="ARBA00023015"/>
    </source>
</evidence>
<dbReference type="CDD" id="cd00383">
    <property type="entry name" value="trans_reg_C"/>
    <property type="match status" value="1"/>
</dbReference>
<dbReference type="GO" id="GO:0032993">
    <property type="term" value="C:protein-DNA complex"/>
    <property type="evidence" value="ECO:0007669"/>
    <property type="project" value="TreeGrafter"/>
</dbReference>
<feature type="domain" description="Response regulatory" evidence="8">
    <location>
        <begin position="4"/>
        <end position="117"/>
    </location>
</feature>
<keyword evidence="2" id="KW-0902">Two-component regulatory system</keyword>
<dbReference type="FunFam" id="3.40.50.2300:FF:000001">
    <property type="entry name" value="DNA-binding response regulator PhoB"/>
    <property type="match status" value="1"/>
</dbReference>
<evidence type="ECO:0000313" key="10">
    <source>
        <dbReference type="EMBL" id="SDF14504.1"/>
    </source>
</evidence>
<dbReference type="SUPFAM" id="SSF52172">
    <property type="entry name" value="CheY-like"/>
    <property type="match status" value="1"/>
</dbReference>
<dbReference type="GO" id="GO:0005829">
    <property type="term" value="C:cytosol"/>
    <property type="evidence" value="ECO:0007669"/>
    <property type="project" value="TreeGrafter"/>
</dbReference>
<sequence>MAKRIAIVDDDKKIVALLKTYFEKEGFIVYEAYDGTEGLRLIQDKTPDIAVLDVMLPQLDGFEICRRLRREGNIPIIMLTARDEETDKLIGLELGADDYVVKPFSPREVVARVKAILRRSGKGTEESSGVIIAGRLAIDRDRHVAKIDDVPLELTPTEFKLLALLAGNPKRVFSRLQIIEHIQGYSFEGYERTVDAHVKNLRRKLGNAQYIQTVYGIGYKFLPAEAEK</sequence>
<evidence type="ECO:0000256" key="2">
    <source>
        <dbReference type="ARBA" id="ARBA00023012"/>
    </source>
</evidence>
<evidence type="ECO:0000256" key="1">
    <source>
        <dbReference type="ARBA" id="ARBA00022553"/>
    </source>
</evidence>
<dbReference type="PROSITE" id="PS51755">
    <property type="entry name" value="OMPR_PHOB"/>
    <property type="match status" value="1"/>
</dbReference>
<evidence type="ECO:0000256" key="5">
    <source>
        <dbReference type="ARBA" id="ARBA00023163"/>
    </source>
</evidence>
<dbReference type="PROSITE" id="PS50110">
    <property type="entry name" value="RESPONSE_REGULATORY"/>
    <property type="match status" value="1"/>
</dbReference>
<dbReference type="InterPro" id="IPR001867">
    <property type="entry name" value="OmpR/PhoB-type_DNA-bd"/>
</dbReference>
<dbReference type="SMART" id="SM00448">
    <property type="entry name" value="REC"/>
    <property type="match status" value="1"/>
</dbReference>
<evidence type="ECO:0000256" key="7">
    <source>
        <dbReference type="PROSITE-ProRule" id="PRU01091"/>
    </source>
</evidence>
<feature type="domain" description="OmpR/PhoB-type" evidence="9">
    <location>
        <begin position="128"/>
        <end position="223"/>
    </location>
</feature>
<dbReference type="SUPFAM" id="SSF46894">
    <property type="entry name" value="C-terminal effector domain of the bipartite response regulators"/>
    <property type="match status" value="1"/>
</dbReference>
<keyword evidence="5" id="KW-0804">Transcription</keyword>
<dbReference type="STRING" id="1123285.SAMN05660235_00569"/>
<feature type="DNA-binding region" description="OmpR/PhoB-type" evidence="7">
    <location>
        <begin position="128"/>
        <end position="223"/>
    </location>
</feature>
<evidence type="ECO:0000256" key="6">
    <source>
        <dbReference type="PROSITE-ProRule" id="PRU00169"/>
    </source>
</evidence>
<evidence type="ECO:0000256" key="4">
    <source>
        <dbReference type="ARBA" id="ARBA00023125"/>
    </source>
</evidence>
<dbReference type="InterPro" id="IPR039420">
    <property type="entry name" value="WalR-like"/>
</dbReference>
<dbReference type="AlphaFoldDB" id="A0A1G7IPM9"/>
<dbReference type="InterPro" id="IPR016032">
    <property type="entry name" value="Sig_transdc_resp-reg_C-effctor"/>
</dbReference>
<feature type="modified residue" description="4-aspartylphosphate" evidence="6">
    <location>
        <position position="53"/>
    </location>
</feature>
<dbReference type="Gene3D" id="3.40.50.2300">
    <property type="match status" value="1"/>
</dbReference>
<dbReference type="PANTHER" id="PTHR48111:SF4">
    <property type="entry name" value="DNA-BINDING DUAL TRANSCRIPTIONAL REGULATOR OMPR"/>
    <property type="match status" value="1"/>
</dbReference>
<dbReference type="Gene3D" id="1.10.10.10">
    <property type="entry name" value="Winged helix-like DNA-binding domain superfamily/Winged helix DNA-binding domain"/>
    <property type="match status" value="1"/>
</dbReference>
<accession>A0A1G7IPM9</accession>